<keyword evidence="3" id="KW-1185">Reference proteome</keyword>
<keyword evidence="1" id="KW-1133">Transmembrane helix</keyword>
<dbReference type="EMBL" id="CP043504">
    <property type="protein sequence ID" value="QEO09226.1"/>
    <property type="molecule type" value="Genomic_DNA"/>
</dbReference>
<keyword evidence="1" id="KW-0472">Membrane</keyword>
<dbReference type="OrthoDB" id="5015174at2"/>
<evidence type="ECO:0008006" key="4">
    <source>
        <dbReference type="Google" id="ProtNLM"/>
    </source>
</evidence>
<gene>
    <name evidence="2" type="ORF">FLP23_03885</name>
</gene>
<dbReference type="KEGG" id="lyk:FLP23_03885"/>
<organism evidence="2 3">
    <name type="scientific">Protaetiibacter larvae</name>
    <dbReference type="NCBI Taxonomy" id="2592654"/>
    <lineage>
        <taxon>Bacteria</taxon>
        <taxon>Bacillati</taxon>
        <taxon>Actinomycetota</taxon>
        <taxon>Actinomycetes</taxon>
        <taxon>Micrococcales</taxon>
        <taxon>Microbacteriaceae</taxon>
        <taxon>Protaetiibacter</taxon>
    </lineage>
</organism>
<keyword evidence="1" id="KW-0812">Transmembrane</keyword>
<sequence length="201" mass="21282">MTTSRAMTLREDRGVTMAEMLVVMLITTMILLAVGSMYIGTLRVEQTVVALSGSTNGAQLVARSIDDGVRNGVELRPIATGTDGGQLLVVCTAGAQAAISYKWQAWYYSPTGDGELRTKSFTTGLPPVVPDAAALETWTLLLTNIEPRGAANTVFTLDASDDTKVTTQFSTFGDDTDSATIDFATHLAPHPTYAPGSEPCS</sequence>
<evidence type="ECO:0000313" key="2">
    <source>
        <dbReference type="EMBL" id="QEO09226.1"/>
    </source>
</evidence>
<evidence type="ECO:0000313" key="3">
    <source>
        <dbReference type="Proteomes" id="UP000322159"/>
    </source>
</evidence>
<dbReference type="Proteomes" id="UP000322159">
    <property type="component" value="Chromosome"/>
</dbReference>
<dbReference type="RefSeq" id="WP_149324656.1">
    <property type="nucleotide sequence ID" value="NZ_CP043504.1"/>
</dbReference>
<feature type="transmembrane region" description="Helical" evidence="1">
    <location>
        <begin position="21"/>
        <end position="39"/>
    </location>
</feature>
<accession>A0A5C1Y611</accession>
<evidence type="ECO:0000256" key="1">
    <source>
        <dbReference type="SAM" id="Phobius"/>
    </source>
</evidence>
<protein>
    <recommendedName>
        <fullName evidence="4">Prepilin-type N-terminal cleavage/methylation domain-containing protein</fullName>
    </recommendedName>
</protein>
<dbReference type="AlphaFoldDB" id="A0A5C1Y611"/>
<reference evidence="2 3" key="1">
    <citation type="submission" date="2019-09" db="EMBL/GenBank/DDBJ databases">
        <title>Genome sequencing of strain KACC 19322.</title>
        <authorList>
            <person name="Heo J."/>
            <person name="Kim S.-J."/>
            <person name="Kim J.-S."/>
            <person name="Hong S.-B."/>
            <person name="Kwon S.-W."/>
        </authorList>
    </citation>
    <scope>NUCLEOTIDE SEQUENCE [LARGE SCALE GENOMIC DNA]</scope>
    <source>
        <strain evidence="2 3">KACC 19322</strain>
    </source>
</reference>
<proteinExistence type="predicted"/>
<name>A0A5C1Y611_9MICO</name>